<evidence type="ECO:0000256" key="2">
    <source>
        <dbReference type="ARBA" id="ARBA00023015"/>
    </source>
</evidence>
<keyword evidence="3" id="KW-0238">DNA-binding</keyword>
<dbReference type="Pfam" id="PF03466">
    <property type="entry name" value="LysR_substrate"/>
    <property type="match status" value="1"/>
</dbReference>
<dbReference type="PANTHER" id="PTHR30346:SF28">
    <property type="entry name" value="HTH-TYPE TRANSCRIPTIONAL REGULATOR CYNR"/>
    <property type="match status" value="1"/>
</dbReference>
<keyword evidence="7" id="KW-1185">Reference proteome</keyword>
<evidence type="ECO:0000256" key="3">
    <source>
        <dbReference type="ARBA" id="ARBA00023125"/>
    </source>
</evidence>
<dbReference type="Gene3D" id="1.10.10.10">
    <property type="entry name" value="Winged helix-like DNA-binding domain superfamily/Winged helix DNA-binding domain"/>
    <property type="match status" value="1"/>
</dbReference>
<dbReference type="Gene3D" id="3.40.190.10">
    <property type="entry name" value="Periplasmic binding protein-like II"/>
    <property type="match status" value="2"/>
</dbReference>
<dbReference type="Proteomes" id="UP001596147">
    <property type="component" value="Unassembled WGS sequence"/>
</dbReference>
<dbReference type="PROSITE" id="PS50931">
    <property type="entry name" value="HTH_LYSR"/>
    <property type="match status" value="1"/>
</dbReference>
<sequence>MELRQIQYFIEVAKREHMTEAADALHVAQSAVSRQIVNLEAELGIDLFIREGRNIRLTPIGKMFLDKMEQAMDVIEQSRREIEEHLDPEKGTVRVGFPSSLAAHLLPTVISAFRKKHPKVKFQLHQDSYHSLIDSVVTGQIDMALLGPLPLEERRVKSEIMFLENLVALVPSTHELVGKPSITLADLRSDAFILSPKGYILRDIVVKACKQHGFEPLVSFEGKDIDAIKGLVSAGLGVTLLPEITLVDSLPRSTIKIRIDEPKVTRTVGVIIPRDRDLLPTELLFYNFVKNFFDTLSGYQQ</sequence>
<dbReference type="EMBL" id="JBHSMC010000027">
    <property type="protein sequence ID" value="MFC5466538.1"/>
    <property type="molecule type" value="Genomic_DNA"/>
</dbReference>
<evidence type="ECO:0000259" key="5">
    <source>
        <dbReference type="PROSITE" id="PS50931"/>
    </source>
</evidence>
<evidence type="ECO:0000256" key="1">
    <source>
        <dbReference type="ARBA" id="ARBA00009437"/>
    </source>
</evidence>
<dbReference type="InterPro" id="IPR005119">
    <property type="entry name" value="LysR_subst-bd"/>
</dbReference>
<reference evidence="7" key="1">
    <citation type="journal article" date="2019" name="Int. J. Syst. Evol. Microbiol.">
        <title>The Global Catalogue of Microorganisms (GCM) 10K type strain sequencing project: providing services to taxonomists for standard genome sequencing and annotation.</title>
        <authorList>
            <consortium name="The Broad Institute Genomics Platform"/>
            <consortium name="The Broad Institute Genome Sequencing Center for Infectious Disease"/>
            <person name="Wu L."/>
            <person name="Ma J."/>
        </authorList>
    </citation>
    <scope>NUCLEOTIDE SEQUENCE [LARGE SCALE GENOMIC DNA]</scope>
    <source>
        <strain evidence="7">CGMCC 1.12237</strain>
    </source>
</reference>
<evidence type="ECO:0000313" key="6">
    <source>
        <dbReference type="EMBL" id="MFC5466538.1"/>
    </source>
</evidence>
<comment type="caution">
    <text evidence="6">The sequence shown here is derived from an EMBL/GenBank/DDBJ whole genome shotgun (WGS) entry which is preliminary data.</text>
</comment>
<evidence type="ECO:0000256" key="4">
    <source>
        <dbReference type="ARBA" id="ARBA00023163"/>
    </source>
</evidence>
<dbReference type="InterPro" id="IPR036388">
    <property type="entry name" value="WH-like_DNA-bd_sf"/>
</dbReference>
<gene>
    <name evidence="6" type="ORF">ACFPM4_17585</name>
</gene>
<evidence type="ECO:0000313" key="7">
    <source>
        <dbReference type="Proteomes" id="UP001596147"/>
    </source>
</evidence>
<dbReference type="RefSeq" id="WP_144921449.1">
    <property type="nucleotide sequence ID" value="NZ_JBHSMC010000027.1"/>
</dbReference>
<protein>
    <submittedName>
        <fullName evidence="6">LysR family transcriptional regulator</fullName>
    </submittedName>
</protein>
<name>A0ABW0LPM0_9BACI</name>
<keyword evidence="4" id="KW-0804">Transcription</keyword>
<dbReference type="PANTHER" id="PTHR30346">
    <property type="entry name" value="TRANSCRIPTIONAL DUAL REGULATOR HCAR-RELATED"/>
    <property type="match status" value="1"/>
</dbReference>
<organism evidence="6 7">
    <name type="scientific">Lederbergia graminis</name>
    <dbReference type="NCBI Taxonomy" id="735518"/>
    <lineage>
        <taxon>Bacteria</taxon>
        <taxon>Bacillati</taxon>
        <taxon>Bacillota</taxon>
        <taxon>Bacilli</taxon>
        <taxon>Bacillales</taxon>
        <taxon>Bacillaceae</taxon>
        <taxon>Lederbergia</taxon>
    </lineage>
</organism>
<accession>A0ABW0LPM0</accession>
<keyword evidence="2" id="KW-0805">Transcription regulation</keyword>
<dbReference type="Pfam" id="PF00126">
    <property type="entry name" value="HTH_1"/>
    <property type="match status" value="1"/>
</dbReference>
<dbReference type="InterPro" id="IPR036390">
    <property type="entry name" value="WH_DNA-bd_sf"/>
</dbReference>
<dbReference type="InterPro" id="IPR000847">
    <property type="entry name" value="LysR_HTH_N"/>
</dbReference>
<feature type="domain" description="HTH lysR-type" evidence="5">
    <location>
        <begin position="1"/>
        <end position="58"/>
    </location>
</feature>
<dbReference type="CDD" id="cd08434">
    <property type="entry name" value="PBP2_GltC_like"/>
    <property type="match status" value="1"/>
</dbReference>
<proteinExistence type="inferred from homology"/>
<comment type="similarity">
    <text evidence="1">Belongs to the LysR transcriptional regulatory family.</text>
</comment>
<dbReference type="PRINTS" id="PR00039">
    <property type="entry name" value="HTHLYSR"/>
</dbReference>
<dbReference type="SUPFAM" id="SSF53850">
    <property type="entry name" value="Periplasmic binding protein-like II"/>
    <property type="match status" value="1"/>
</dbReference>
<dbReference type="SUPFAM" id="SSF46785">
    <property type="entry name" value="Winged helix' DNA-binding domain"/>
    <property type="match status" value="1"/>
</dbReference>